<sequence>MDRLDAFSKGMSTWSKWVDTNIDPAKTKVFFQGISPIHYEGHLWGQPNAKTCTEQTKPLSGSTYPGGPVPSQGVVKSVLSKMSKPDKNSSKCLGVGLRVAGAAACGWMGAKNMAVEKGTVAKDVVVEKGQPGYQAAKDSAVRAGQVAAEKAQQGLQMAKEGAVCTRQLAAEKDQQGLQAAKEGVETQERLKGLRVEDKEKRIGVVEEVGLEPGEVQVKESTAGAGALFEAVGEAVIGIAQSAKELVGGSPAEAEKKE</sequence>
<dbReference type="EMBL" id="JAUJYN010000003">
    <property type="protein sequence ID" value="KAK1274867.1"/>
    <property type="molecule type" value="Genomic_DNA"/>
</dbReference>
<dbReference type="InterPro" id="IPR029962">
    <property type="entry name" value="TBL"/>
</dbReference>
<dbReference type="GO" id="GO:0005794">
    <property type="term" value="C:Golgi apparatus"/>
    <property type="evidence" value="ECO:0007669"/>
    <property type="project" value="TreeGrafter"/>
</dbReference>
<feature type="domain" description="Trichome birefringence-like C-terminal" evidence="2">
    <location>
        <begin position="1"/>
        <end position="83"/>
    </location>
</feature>
<dbReference type="PANTHER" id="PTHR32285">
    <property type="entry name" value="PROTEIN TRICHOME BIREFRINGENCE-LIKE 9-RELATED"/>
    <property type="match status" value="1"/>
</dbReference>
<evidence type="ECO:0000313" key="3">
    <source>
        <dbReference type="EMBL" id="KAK1274867.1"/>
    </source>
</evidence>
<reference evidence="3" key="1">
    <citation type="journal article" date="2023" name="Nat. Commun.">
        <title>Diploid and tetraploid genomes of Acorus and the evolution of monocots.</title>
        <authorList>
            <person name="Ma L."/>
            <person name="Liu K.W."/>
            <person name="Li Z."/>
            <person name="Hsiao Y.Y."/>
            <person name="Qi Y."/>
            <person name="Fu T."/>
            <person name="Tang G.D."/>
            <person name="Zhang D."/>
            <person name="Sun W.H."/>
            <person name="Liu D.K."/>
            <person name="Li Y."/>
            <person name="Chen G.Z."/>
            <person name="Liu X.D."/>
            <person name="Liao X.Y."/>
            <person name="Jiang Y.T."/>
            <person name="Yu X."/>
            <person name="Hao Y."/>
            <person name="Huang J."/>
            <person name="Zhao X.W."/>
            <person name="Ke S."/>
            <person name="Chen Y.Y."/>
            <person name="Wu W.L."/>
            <person name="Hsu J.L."/>
            <person name="Lin Y.F."/>
            <person name="Huang M.D."/>
            <person name="Li C.Y."/>
            <person name="Huang L."/>
            <person name="Wang Z.W."/>
            <person name="Zhao X."/>
            <person name="Zhong W.Y."/>
            <person name="Peng D.H."/>
            <person name="Ahmad S."/>
            <person name="Lan S."/>
            <person name="Zhang J.S."/>
            <person name="Tsai W.C."/>
            <person name="Van de Peer Y."/>
            <person name="Liu Z.J."/>
        </authorList>
    </citation>
    <scope>NUCLEOTIDE SEQUENCE</scope>
    <source>
        <strain evidence="3">SCP</strain>
    </source>
</reference>
<accession>A0AAV9BFI3</accession>
<dbReference type="Pfam" id="PF13839">
    <property type="entry name" value="PC-Esterase"/>
    <property type="match status" value="1"/>
</dbReference>
<dbReference type="GO" id="GO:0016413">
    <property type="term" value="F:O-acetyltransferase activity"/>
    <property type="evidence" value="ECO:0007669"/>
    <property type="project" value="InterPro"/>
</dbReference>
<name>A0AAV9BFI3_ACOGR</name>
<dbReference type="PANTHER" id="PTHR32285:SF42">
    <property type="entry name" value="PROTEIN TRICHOME BIREFRINGENCE-LIKE 37"/>
    <property type="match status" value="1"/>
</dbReference>
<dbReference type="AlphaFoldDB" id="A0AAV9BFI3"/>
<comment type="similarity">
    <text evidence="1">Belongs to the PC-esterase family. TBL subfamily.</text>
</comment>
<organism evidence="3 4">
    <name type="scientific">Acorus gramineus</name>
    <name type="common">Dwarf sweet flag</name>
    <dbReference type="NCBI Taxonomy" id="55184"/>
    <lineage>
        <taxon>Eukaryota</taxon>
        <taxon>Viridiplantae</taxon>
        <taxon>Streptophyta</taxon>
        <taxon>Embryophyta</taxon>
        <taxon>Tracheophyta</taxon>
        <taxon>Spermatophyta</taxon>
        <taxon>Magnoliopsida</taxon>
        <taxon>Liliopsida</taxon>
        <taxon>Acoraceae</taxon>
        <taxon>Acorus</taxon>
    </lineage>
</organism>
<proteinExistence type="inferred from homology"/>
<evidence type="ECO:0000256" key="1">
    <source>
        <dbReference type="ARBA" id="ARBA00007727"/>
    </source>
</evidence>
<protein>
    <recommendedName>
        <fullName evidence="2">Trichome birefringence-like C-terminal domain-containing protein</fullName>
    </recommendedName>
</protein>
<comment type="caution">
    <text evidence="3">The sequence shown here is derived from an EMBL/GenBank/DDBJ whole genome shotgun (WGS) entry which is preliminary data.</text>
</comment>
<evidence type="ECO:0000313" key="4">
    <source>
        <dbReference type="Proteomes" id="UP001179952"/>
    </source>
</evidence>
<dbReference type="InterPro" id="IPR026057">
    <property type="entry name" value="TBL_C"/>
</dbReference>
<gene>
    <name evidence="3" type="ORF">QJS04_geneDACA011001</name>
</gene>
<keyword evidence="4" id="KW-1185">Reference proteome</keyword>
<dbReference type="Proteomes" id="UP001179952">
    <property type="component" value="Unassembled WGS sequence"/>
</dbReference>
<reference evidence="3" key="2">
    <citation type="submission" date="2023-06" db="EMBL/GenBank/DDBJ databases">
        <authorList>
            <person name="Ma L."/>
            <person name="Liu K.-W."/>
            <person name="Li Z."/>
            <person name="Hsiao Y.-Y."/>
            <person name="Qi Y."/>
            <person name="Fu T."/>
            <person name="Tang G."/>
            <person name="Zhang D."/>
            <person name="Sun W.-H."/>
            <person name="Liu D.-K."/>
            <person name="Li Y."/>
            <person name="Chen G.-Z."/>
            <person name="Liu X.-D."/>
            <person name="Liao X.-Y."/>
            <person name="Jiang Y.-T."/>
            <person name="Yu X."/>
            <person name="Hao Y."/>
            <person name="Huang J."/>
            <person name="Zhao X.-W."/>
            <person name="Ke S."/>
            <person name="Chen Y.-Y."/>
            <person name="Wu W.-L."/>
            <person name="Hsu J.-L."/>
            <person name="Lin Y.-F."/>
            <person name="Huang M.-D."/>
            <person name="Li C.-Y."/>
            <person name="Huang L."/>
            <person name="Wang Z.-W."/>
            <person name="Zhao X."/>
            <person name="Zhong W.-Y."/>
            <person name="Peng D.-H."/>
            <person name="Ahmad S."/>
            <person name="Lan S."/>
            <person name="Zhang J.-S."/>
            <person name="Tsai W.-C."/>
            <person name="Van De Peer Y."/>
            <person name="Liu Z.-J."/>
        </authorList>
    </citation>
    <scope>NUCLEOTIDE SEQUENCE</scope>
    <source>
        <strain evidence="3">SCP</strain>
        <tissue evidence="3">Leaves</tissue>
    </source>
</reference>
<evidence type="ECO:0000259" key="2">
    <source>
        <dbReference type="Pfam" id="PF13839"/>
    </source>
</evidence>